<dbReference type="PROSITE" id="PS51257">
    <property type="entry name" value="PROKAR_LIPOPROTEIN"/>
    <property type="match status" value="1"/>
</dbReference>
<keyword evidence="4 11" id="KW-0812">Transmembrane</keyword>
<keyword evidence="1 11" id="KW-0813">Transport</keyword>
<gene>
    <name evidence="11 13" type="primary">kdpC</name>
    <name evidence="13" type="ORF">ACBP88_09575</name>
</gene>
<organism evidence="13 14">
    <name type="scientific">Comamonas jiangduensis</name>
    <dbReference type="NCBI Taxonomy" id="1194168"/>
    <lineage>
        <taxon>Bacteria</taxon>
        <taxon>Pseudomonadati</taxon>
        <taxon>Pseudomonadota</taxon>
        <taxon>Betaproteobacteria</taxon>
        <taxon>Burkholderiales</taxon>
        <taxon>Comamonadaceae</taxon>
        <taxon>Comamonas</taxon>
    </lineage>
</organism>
<dbReference type="EMBL" id="JBGJLR010000009">
    <property type="protein sequence ID" value="MEZ2739694.1"/>
    <property type="molecule type" value="Genomic_DNA"/>
</dbReference>
<keyword evidence="3 11" id="KW-0633">Potassium transport</keyword>
<evidence type="ECO:0000256" key="8">
    <source>
        <dbReference type="ARBA" id="ARBA00022989"/>
    </source>
</evidence>
<evidence type="ECO:0000256" key="12">
    <source>
        <dbReference type="SAM" id="MobiDB-lite"/>
    </source>
</evidence>
<feature type="region of interest" description="Disordered" evidence="12">
    <location>
        <begin position="92"/>
        <end position="131"/>
    </location>
</feature>
<proteinExistence type="inferred from homology"/>
<keyword evidence="7 11" id="KW-0630">Potassium</keyword>
<protein>
    <recommendedName>
        <fullName evidence="11">Potassium-transporting ATPase KdpC subunit</fullName>
    </recommendedName>
    <alternativeName>
        <fullName evidence="11">ATP phosphohydrolase [potassium-transporting] C chain</fullName>
    </alternativeName>
    <alternativeName>
        <fullName evidence="11">Potassium-binding and translocating subunit C</fullName>
    </alternativeName>
    <alternativeName>
        <fullName evidence="11">Potassium-translocating ATPase C chain</fullName>
    </alternativeName>
</protein>
<evidence type="ECO:0000256" key="1">
    <source>
        <dbReference type="ARBA" id="ARBA00022448"/>
    </source>
</evidence>
<dbReference type="RefSeq" id="WP_370891994.1">
    <property type="nucleotide sequence ID" value="NZ_JBGJLR010000009.1"/>
</dbReference>
<keyword evidence="14" id="KW-1185">Reference proteome</keyword>
<dbReference type="PANTHER" id="PTHR30042:SF2">
    <property type="entry name" value="POTASSIUM-TRANSPORTING ATPASE KDPC SUBUNIT"/>
    <property type="match status" value="1"/>
</dbReference>
<keyword evidence="2 11" id="KW-1003">Cell membrane</keyword>
<evidence type="ECO:0000256" key="6">
    <source>
        <dbReference type="ARBA" id="ARBA00022840"/>
    </source>
</evidence>
<comment type="subunit">
    <text evidence="11">The system is composed of three essential subunits: KdpA, KdpB and KdpC.</text>
</comment>
<feature type="transmembrane region" description="Helical" evidence="11">
    <location>
        <begin position="26"/>
        <end position="51"/>
    </location>
</feature>
<evidence type="ECO:0000256" key="5">
    <source>
        <dbReference type="ARBA" id="ARBA00022741"/>
    </source>
</evidence>
<sequence>MKSSSSLSLSAPIAVVSDVTSPPSSWGHLLGSCVRAAVVVMLVTGIVYPLLTTVVAQAVFPHAANGSLIERNGQTVGSILIGQQFDGAAYFHSRPSATMGPDPDREGASIAQPYNAGSSGASNQGATHEGLAHTAAERVAQYRTAHGLAADVRVPVDAVTASASGLDPHISVANAELQLPRVAKERGLTPQQVLPLLDQASEQRTLFLLGEPRVNVLQLNLALDTLQAPAAVAKE</sequence>
<dbReference type="InterPro" id="IPR003820">
    <property type="entry name" value="KdpC"/>
</dbReference>
<evidence type="ECO:0000256" key="2">
    <source>
        <dbReference type="ARBA" id="ARBA00022475"/>
    </source>
</evidence>
<evidence type="ECO:0000256" key="4">
    <source>
        <dbReference type="ARBA" id="ARBA00022692"/>
    </source>
</evidence>
<keyword evidence="9 11" id="KW-0406">Ion transport</keyword>
<comment type="caution">
    <text evidence="13">The sequence shown here is derived from an EMBL/GenBank/DDBJ whole genome shotgun (WGS) entry which is preliminary data.</text>
</comment>
<dbReference type="NCBIfam" id="NF001454">
    <property type="entry name" value="PRK00315.1"/>
    <property type="match status" value="1"/>
</dbReference>
<evidence type="ECO:0000256" key="10">
    <source>
        <dbReference type="ARBA" id="ARBA00023136"/>
    </source>
</evidence>
<comment type="function">
    <text evidence="11">Part of the high-affinity ATP-driven potassium transport (or Kdp) system, which catalyzes the hydrolysis of ATP coupled with the electrogenic transport of potassium into the cytoplasm. This subunit acts as a catalytic chaperone that increases the ATP-binding affinity of the ATP-hydrolyzing subunit KdpB by the formation of a transient KdpB/KdpC/ATP ternary complex.</text>
</comment>
<dbReference type="NCBIfam" id="TIGR00681">
    <property type="entry name" value="kdpC"/>
    <property type="match status" value="1"/>
</dbReference>
<dbReference type="Pfam" id="PF02669">
    <property type="entry name" value="KdpC"/>
    <property type="match status" value="1"/>
</dbReference>
<name>A0ABV4IFK2_9BURK</name>
<evidence type="ECO:0000256" key="3">
    <source>
        <dbReference type="ARBA" id="ARBA00022538"/>
    </source>
</evidence>
<accession>A0ABV4IFK2</accession>
<dbReference type="HAMAP" id="MF_00276">
    <property type="entry name" value="KdpC"/>
    <property type="match status" value="1"/>
</dbReference>
<dbReference type="PIRSF" id="PIRSF001296">
    <property type="entry name" value="K_ATPase_KdpC"/>
    <property type="match status" value="1"/>
</dbReference>
<comment type="subcellular location">
    <subcellularLocation>
        <location evidence="11">Cell membrane</location>
        <topology evidence="11">Single-pass membrane protein</topology>
    </subcellularLocation>
</comment>
<evidence type="ECO:0000256" key="9">
    <source>
        <dbReference type="ARBA" id="ARBA00023065"/>
    </source>
</evidence>
<reference evidence="13 14" key="1">
    <citation type="submission" date="2024-08" db="EMBL/GenBank/DDBJ databases">
        <authorList>
            <person name="Feng Z."/>
            <person name="Ronholm J."/>
        </authorList>
    </citation>
    <scope>NUCLEOTIDE SEQUENCE [LARGE SCALE GENOMIC DNA]</scope>
    <source>
        <strain evidence="13 14">4-AB0-8</strain>
    </source>
</reference>
<feature type="compositionally biased region" description="Polar residues" evidence="12">
    <location>
        <begin position="115"/>
        <end position="126"/>
    </location>
</feature>
<evidence type="ECO:0000313" key="14">
    <source>
        <dbReference type="Proteomes" id="UP001567350"/>
    </source>
</evidence>
<keyword evidence="5 11" id="KW-0547">Nucleotide-binding</keyword>
<keyword evidence="6 11" id="KW-0067">ATP-binding</keyword>
<dbReference type="PANTHER" id="PTHR30042">
    <property type="entry name" value="POTASSIUM-TRANSPORTING ATPASE C CHAIN"/>
    <property type="match status" value="1"/>
</dbReference>
<evidence type="ECO:0000256" key="11">
    <source>
        <dbReference type="HAMAP-Rule" id="MF_00276"/>
    </source>
</evidence>
<evidence type="ECO:0000256" key="7">
    <source>
        <dbReference type="ARBA" id="ARBA00022958"/>
    </source>
</evidence>
<dbReference type="Proteomes" id="UP001567350">
    <property type="component" value="Unassembled WGS sequence"/>
</dbReference>
<comment type="similarity">
    <text evidence="11">Belongs to the KdpC family.</text>
</comment>
<evidence type="ECO:0000313" key="13">
    <source>
        <dbReference type="EMBL" id="MEZ2739694.1"/>
    </source>
</evidence>
<keyword evidence="10 11" id="KW-0472">Membrane</keyword>
<keyword evidence="8 11" id="KW-1133">Transmembrane helix</keyword>